<organism evidence="4 5">
    <name type="scientific">Microbispora hainanensis</name>
    <dbReference type="NCBI Taxonomy" id="568844"/>
    <lineage>
        <taxon>Bacteria</taxon>
        <taxon>Bacillati</taxon>
        <taxon>Actinomycetota</taxon>
        <taxon>Actinomycetes</taxon>
        <taxon>Streptosporangiales</taxon>
        <taxon>Streptosporangiaceae</taxon>
        <taxon>Microbispora</taxon>
    </lineage>
</organism>
<evidence type="ECO:0000313" key="4">
    <source>
        <dbReference type="EMBL" id="TQS15647.1"/>
    </source>
</evidence>
<dbReference type="EMBL" id="VIRM01000055">
    <property type="protein sequence ID" value="TQS15647.1"/>
    <property type="molecule type" value="Genomic_DNA"/>
</dbReference>
<dbReference type="Pfam" id="PF02452">
    <property type="entry name" value="PemK_toxin"/>
    <property type="match status" value="1"/>
</dbReference>
<evidence type="ECO:0000256" key="1">
    <source>
        <dbReference type="ARBA" id="ARBA00007521"/>
    </source>
</evidence>
<comment type="caution">
    <text evidence="4">The sequence shown here is derived from an EMBL/GenBank/DDBJ whole genome shotgun (WGS) entry which is preliminary data.</text>
</comment>
<dbReference type="InterPro" id="IPR011067">
    <property type="entry name" value="Plasmid_toxin/cell-grow_inhib"/>
</dbReference>
<gene>
    <name evidence="4" type="ORF">FLX08_32585</name>
</gene>
<dbReference type="GO" id="GO:0016075">
    <property type="term" value="P:rRNA catabolic process"/>
    <property type="evidence" value="ECO:0007669"/>
    <property type="project" value="TreeGrafter"/>
</dbReference>
<name>A0A544YFV0_9ACTN</name>
<keyword evidence="3" id="KW-0540">Nuclease</keyword>
<dbReference type="GO" id="GO:0004521">
    <property type="term" value="F:RNA endonuclease activity"/>
    <property type="evidence" value="ECO:0007669"/>
    <property type="project" value="TreeGrafter"/>
</dbReference>
<dbReference type="PIRSF" id="PIRSF033490">
    <property type="entry name" value="MazF"/>
    <property type="match status" value="1"/>
</dbReference>
<dbReference type="GO" id="GO:0016787">
    <property type="term" value="F:hydrolase activity"/>
    <property type="evidence" value="ECO:0007669"/>
    <property type="project" value="UniProtKB-KW"/>
</dbReference>
<dbReference type="GO" id="GO:0003677">
    <property type="term" value="F:DNA binding"/>
    <property type="evidence" value="ECO:0007669"/>
    <property type="project" value="InterPro"/>
</dbReference>
<keyword evidence="2" id="KW-1277">Toxin-antitoxin system</keyword>
<keyword evidence="3" id="KW-0255">Endonuclease</keyword>
<dbReference type="SUPFAM" id="SSF50118">
    <property type="entry name" value="Cell growth inhibitor/plasmid maintenance toxic component"/>
    <property type="match status" value="1"/>
</dbReference>
<dbReference type="InterPro" id="IPR003477">
    <property type="entry name" value="PemK-like"/>
</dbReference>
<evidence type="ECO:0000256" key="3">
    <source>
        <dbReference type="PIRNR" id="PIRNR033490"/>
    </source>
</evidence>
<proteinExistence type="inferred from homology"/>
<protein>
    <recommendedName>
        <fullName evidence="3">mRNA interferase</fullName>
        <ecNumber evidence="3">3.1.-.-</ecNumber>
    </recommendedName>
</protein>
<dbReference type="GO" id="GO:0006402">
    <property type="term" value="P:mRNA catabolic process"/>
    <property type="evidence" value="ECO:0007669"/>
    <property type="project" value="TreeGrafter"/>
</dbReference>
<dbReference type="PANTHER" id="PTHR33988">
    <property type="entry name" value="ENDORIBONUCLEASE MAZF-RELATED"/>
    <property type="match status" value="1"/>
</dbReference>
<sequence>MRVRQGDIWWADLGAPTGREQGYGRPAVVVSNDIFNRLVRDPVLAVPLTTRFRGWDTHVEIAPEETGLPKTSWAMVEQIRALSPQRFGTRIGIVPPDILSELTDWVADML</sequence>
<dbReference type="Gene3D" id="2.30.30.110">
    <property type="match status" value="1"/>
</dbReference>
<comment type="similarity">
    <text evidence="1 3">Belongs to the PemK/MazF family.</text>
</comment>
<dbReference type="Proteomes" id="UP000316541">
    <property type="component" value="Unassembled WGS sequence"/>
</dbReference>
<dbReference type="RefSeq" id="WP_142624101.1">
    <property type="nucleotide sequence ID" value="NZ_VIRM01000055.1"/>
</dbReference>
<evidence type="ECO:0000313" key="5">
    <source>
        <dbReference type="Proteomes" id="UP000316541"/>
    </source>
</evidence>
<dbReference type="AlphaFoldDB" id="A0A544YFV0"/>
<reference evidence="4 5" key="1">
    <citation type="submission" date="2019-07" db="EMBL/GenBank/DDBJ databases">
        <title>Microbispora hainanensis DSM 45428.</title>
        <authorList>
            <person name="Thawai C."/>
        </authorList>
    </citation>
    <scope>NUCLEOTIDE SEQUENCE [LARGE SCALE GENOMIC DNA]</scope>
    <source>
        <strain evidence="4 5">DSM 45428</strain>
    </source>
</reference>
<dbReference type="PANTHER" id="PTHR33988:SF2">
    <property type="entry name" value="ENDORIBONUCLEASE MAZF"/>
    <property type="match status" value="1"/>
</dbReference>
<evidence type="ECO:0000256" key="2">
    <source>
        <dbReference type="ARBA" id="ARBA00022649"/>
    </source>
</evidence>
<dbReference type="EC" id="3.1.-.-" evidence="3"/>
<keyword evidence="3" id="KW-0378">Hydrolase</keyword>
<accession>A0A544YFV0</accession>
<comment type="function">
    <text evidence="3">Toxic component of a type II toxin-antitoxin (TA) system.</text>
</comment>